<dbReference type="HOGENOM" id="CLU_930572_0_0_1"/>
<dbReference type="RefSeq" id="XP_022629333.1">
    <property type="nucleotide sequence ID" value="XM_022771425.1"/>
</dbReference>
<dbReference type="GeneID" id="34686602"/>
<feature type="region of interest" description="Disordered" evidence="1">
    <location>
        <begin position="52"/>
        <end position="128"/>
    </location>
</feature>
<feature type="region of interest" description="Disordered" evidence="1">
    <location>
        <begin position="284"/>
        <end position="320"/>
    </location>
</feature>
<feature type="compositionally biased region" description="Gly residues" evidence="1">
    <location>
        <begin position="57"/>
        <end position="67"/>
    </location>
</feature>
<dbReference type="EMBL" id="LN736366">
    <property type="protein sequence ID" value="CEP63112.1"/>
    <property type="molecule type" value="Genomic_DNA"/>
</dbReference>
<proteinExistence type="predicted"/>
<feature type="compositionally biased region" description="Polar residues" evidence="1">
    <location>
        <begin position="75"/>
        <end position="89"/>
    </location>
</feature>
<evidence type="ECO:0000313" key="2">
    <source>
        <dbReference type="EMBL" id="CEP63112.1"/>
    </source>
</evidence>
<reference evidence="2 3" key="1">
    <citation type="submission" date="2014-12" db="EMBL/GenBank/DDBJ databases">
        <authorList>
            <person name="Neuveglise Cecile"/>
        </authorList>
    </citation>
    <scope>NUCLEOTIDE SEQUENCE [LARGE SCALE GENOMIC DNA]</scope>
    <source>
        <strain evidence="2 3">CBS 12615</strain>
    </source>
</reference>
<organism evidence="2 3">
    <name type="scientific">Lachancea lanzarotensis</name>
    <dbReference type="NCBI Taxonomy" id="1245769"/>
    <lineage>
        <taxon>Eukaryota</taxon>
        <taxon>Fungi</taxon>
        <taxon>Dikarya</taxon>
        <taxon>Ascomycota</taxon>
        <taxon>Saccharomycotina</taxon>
        <taxon>Saccharomycetes</taxon>
        <taxon>Saccharomycetales</taxon>
        <taxon>Saccharomycetaceae</taxon>
        <taxon>Lachancea</taxon>
    </lineage>
</organism>
<feature type="compositionally biased region" description="Polar residues" evidence="1">
    <location>
        <begin position="96"/>
        <end position="110"/>
    </location>
</feature>
<keyword evidence="3" id="KW-1185">Reference proteome</keyword>
<accession>A0A0C7MZD3</accession>
<name>A0A0C7MZD3_9SACH</name>
<feature type="region of interest" description="Disordered" evidence="1">
    <location>
        <begin position="222"/>
        <end position="244"/>
    </location>
</feature>
<dbReference type="STRING" id="1245769.A0A0C7MZD3"/>
<dbReference type="OrthoDB" id="3980759at2759"/>
<feature type="compositionally biased region" description="Basic and acidic residues" evidence="1">
    <location>
        <begin position="116"/>
        <end position="128"/>
    </location>
</feature>
<feature type="compositionally biased region" description="Basic and acidic residues" evidence="1">
    <location>
        <begin position="228"/>
        <end position="242"/>
    </location>
</feature>
<dbReference type="Proteomes" id="UP000054304">
    <property type="component" value="Unassembled WGS sequence"/>
</dbReference>
<gene>
    <name evidence="2" type="ORF">LALA0_S07e02652g</name>
</gene>
<evidence type="ECO:0000313" key="3">
    <source>
        <dbReference type="Proteomes" id="UP000054304"/>
    </source>
</evidence>
<dbReference type="AlphaFoldDB" id="A0A0C7MZD3"/>
<evidence type="ECO:0000256" key="1">
    <source>
        <dbReference type="SAM" id="MobiDB-lite"/>
    </source>
</evidence>
<sequence>MNYPTPNMYHSPQFQPHNNFPNNVVYLPAPGPPHMMPVYAMPALNNQQYAAYHMGNNNGGSNGGGQNRGERRTLKNTSPLRRSLAMNNNGAGGRSGPSTRTPHSPAQSAANGPEYTEVKSIDDIKPAEQQETDLETRYTKMFDQDVGLRSKSSGVTTARTQVYKVSELPLTQPASMSDIFMRDLIETKREAYHEKQPLGPTDDPEYQVQALADLPDAVERFTSAKRTSKQDRTAKPSAKDSRANPLARVAFQEPIDANDSVDLSFDGKAMNRSDVFKIVDSFYQVPGETSDNDDEHENGNEEPSSGFANVSILPPEMTFR</sequence>
<protein>
    <submittedName>
        <fullName evidence="2">LALA0S07e02652g1_1</fullName>
    </submittedName>
</protein>